<dbReference type="SUPFAM" id="SSF51735">
    <property type="entry name" value="NAD(P)-binding Rossmann-fold domains"/>
    <property type="match status" value="1"/>
</dbReference>
<proteinExistence type="predicted"/>
<protein>
    <submittedName>
        <fullName evidence="2">NAD-dependent dehydratase</fullName>
    </submittedName>
</protein>
<evidence type="ECO:0000259" key="1">
    <source>
        <dbReference type="Pfam" id="PF13460"/>
    </source>
</evidence>
<dbReference type="InterPro" id="IPR016040">
    <property type="entry name" value="NAD(P)-bd_dom"/>
</dbReference>
<dbReference type="CDD" id="cd05243">
    <property type="entry name" value="SDR_a5"/>
    <property type="match status" value="1"/>
</dbReference>
<evidence type="ECO:0000313" key="3">
    <source>
        <dbReference type="Proteomes" id="UP000466578"/>
    </source>
</evidence>
<dbReference type="PANTHER" id="PTHR15020:SF50">
    <property type="entry name" value="UPF0659 PROTEIN YMR090W"/>
    <property type="match status" value="1"/>
</dbReference>
<reference evidence="2 3" key="1">
    <citation type="journal article" date="2019" name="Emerg. Microbes Infect.">
        <title>Comprehensive subspecies identification of 175 nontuberculous mycobacteria species based on 7547 genomic profiles.</title>
        <authorList>
            <person name="Matsumoto Y."/>
            <person name="Kinjo T."/>
            <person name="Motooka D."/>
            <person name="Nabeya D."/>
            <person name="Jung N."/>
            <person name="Uechi K."/>
            <person name="Horii T."/>
            <person name="Iida T."/>
            <person name="Fujita J."/>
            <person name="Nakamura S."/>
        </authorList>
    </citation>
    <scope>NUCLEOTIDE SEQUENCE [LARGE SCALE GENOMIC DNA]</scope>
    <source>
        <strain evidence="2 3">JCM 30622</strain>
    </source>
</reference>
<dbReference type="GeneID" id="45453439"/>
<dbReference type="EMBL" id="AP022597">
    <property type="protein sequence ID" value="BBY70852.1"/>
    <property type="molecule type" value="Genomic_DNA"/>
</dbReference>
<dbReference type="PANTHER" id="PTHR15020">
    <property type="entry name" value="FLAVIN REDUCTASE-RELATED"/>
    <property type="match status" value="1"/>
</dbReference>
<keyword evidence="3" id="KW-1185">Reference proteome</keyword>
<dbReference type="Pfam" id="PF13460">
    <property type="entry name" value="NAD_binding_10"/>
    <property type="match status" value="1"/>
</dbReference>
<dbReference type="Proteomes" id="UP000466578">
    <property type="component" value="Chromosome"/>
</dbReference>
<organism evidence="2 3">
    <name type="scientific">Mycobacterium paraintracellulare</name>
    <dbReference type="NCBI Taxonomy" id="1138383"/>
    <lineage>
        <taxon>Bacteria</taxon>
        <taxon>Bacillati</taxon>
        <taxon>Actinomycetota</taxon>
        <taxon>Actinomycetes</taxon>
        <taxon>Mycobacteriales</taxon>
        <taxon>Mycobacteriaceae</taxon>
        <taxon>Mycobacterium</taxon>
        <taxon>Mycobacterium avium complex (MAC)</taxon>
    </lineage>
</organism>
<accession>A0ABM7K9U2</accession>
<dbReference type="RefSeq" id="WP_014384012.1">
    <property type="nucleotide sequence ID" value="NC_016948.1"/>
</dbReference>
<feature type="domain" description="NAD(P)-binding" evidence="1">
    <location>
        <begin position="8"/>
        <end position="190"/>
    </location>
</feature>
<name>A0ABM7K9U2_9MYCO</name>
<gene>
    <name evidence="2" type="ORF">MPRI_30390</name>
</gene>
<evidence type="ECO:0000313" key="2">
    <source>
        <dbReference type="EMBL" id="BBY70852.1"/>
    </source>
</evidence>
<dbReference type="InterPro" id="IPR036291">
    <property type="entry name" value="NAD(P)-bd_dom_sf"/>
</dbReference>
<sequence length="213" mass="21660">MARIALIGGHGKVALQLARILTERGDDVSSVFRNPDHAGDVAATGAEPVTADIERLDTDALAGLLAGHDAVVFSAGAGGGNPARTYAVDRDAAIRVIDAAAQAGVTRFVMVSYFGAGPDHGVPQGDPFFAYAEAKAAADAHLRASDLDWTVLGPGRLTLEPATGRIALGEGNGSVSRADVAHVAAAALADDSTIGRTIEFNNGDVPIAQALAR</sequence>
<dbReference type="Gene3D" id="3.40.50.720">
    <property type="entry name" value="NAD(P)-binding Rossmann-like Domain"/>
    <property type="match status" value="1"/>
</dbReference>